<dbReference type="Proteomes" id="UP000736787">
    <property type="component" value="Unassembled WGS sequence"/>
</dbReference>
<dbReference type="EMBL" id="RCMK01000289">
    <property type="protein sequence ID" value="KAG2938318.1"/>
    <property type="molecule type" value="Genomic_DNA"/>
</dbReference>
<evidence type="ECO:0000313" key="9">
    <source>
        <dbReference type="EMBL" id="KAG2984669.1"/>
    </source>
</evidence>
<evidence type="ECO:0000313" key="12">
    <source>
        <dbReference type="Proteomes" id="UP000251314"/>
    </source>
</evidence>
<dbReference type="EMBL" id="MJFZ01000821">
    <property type="protein sequence ID" value="RAW24891.1"/>
    <property type="molecule type" value="Genomic_DNA"/>
</dbReference>
<dbReference type="EMBL" id="RCMV01000135">
    <property type="protein sequence ID" value="KAG3223755.1"/>
    <property type="molecule type" value="Genomic_DNA"/>
</dbReference>
<evidence type="ECO:0000313" key="10">
    <source>
        <dbReference type="EMBL" id="KAG3223755.1"/>
    </source>
</evidence>
<comment type="function">
    <text evidence="5">Effector that suppresses plant defense responses during pathogen infection.</text>
</comment>
<feature type="signal peptide" evidence="5">
    <location>
        <begin position="1"/>
        <end position="19"/>
    </location>
</feature>
<comment type="caution">
    <text evidence="11">The sequence shown here is derived from an EMBL/GenBank/DDBJ whole genome shotgun (WGS) entry which is preliminary data.</text>
</comment>
<dbReference type="Pfam" id="PF16810">
    <property type="entry name" value="RXLR"/>
    <property type="match status" value="1"/>
</dbReference>
<evidence type="ECO:0000256" key="2">
    <source>
        <dbReference type="ARBA" id="ARBA00010400"/>
    </source>
</evidence>
<evidence type="ECO:0000313" key="11">
    <source>
        <dbReference type="EMBL" id="RAW24891.1"/>
    </source>
</evidence>
<organism evidence="11 12">
    <name type="scientific">Phytophthora cactorum</name>
    <dbReference type="NCBI Taxonomy" id="29920"/>
    <lineage>
        <taxon>Eukaryota</taxon>
        <taxon>Sar</taxon>
        <taxon>Stramenopiles</taxon>
        <taxon>Oomycota</taxon>
        <taxon>Peronosporomycetes</taxon>
        <taxon>Peronosporales</taxon>
        <taxon>Peronosporaceae</taxon>
        <taxon>Phytophthora</taxon>
    </lineage>
</organism>
<evidence type="ECO:0000313" key="8">
    <source>
        <dbReference type="EMBL" id="KAG2938318.1"/>
    </source>
</evidence>
<protein>
    <recommendedName>
        <fullName evidence="5">RxLR effector protein</fullName>
    </recommendedName>
</protein>
<evidence type="ECO:0000256" key="4">
    <source>
        <dbReference type="ARBA" id="ARBA00022729"/>
    </source>
</evidence>
<evidence type="ECO:0000256" key="1">
    <source>
        <dbReference type="ARBA" id="ARBA00004613"/>
    </source>
</evidence>
<keyword evidence="12" id="KW-1185">Reference proteome</keyword>
<keyword evidence="3 5" id="KW-0964">Secreted</keyword>
<dbReference type="EMBL" id="RCMI01000221">
    <property type="protein sequence ID" value="KAG2924765.1"/>
    <property type="molecule type" value="Genomic_DNA"/>
</dbReference>
<name>A0A329RKH7_9STRA</name>
<evidence type="ECO:0000256" key="3">
    <source>
        <dbReference type="ARBA" id="ARBA00022525"/>
    </source>
</evidence>
<dbReference type="EMBL" id="RCML01000228">
    <property type="protein sequence ID" value="KAG2984669.1"/>
    <property type="molecule type" value="Genomic_DNA"/>
</dbReference>
<dbReference type="Proteomes" id="UP000774804">
    <property type="component" value="Unassembled WGS sequence"/>
</dbReference>
<evidence type="ECO:0000313" key="6">
    <source>
        <dbReference type="EMBL" id="KAG2858609.1"/>
    </source>
</evidence>
<gene>
    <name evidence="11" type="ORF">PC110_g18690</name>
    <name evidence="6" type="ORF">PC113_g9669</name>
    <name evidence="7" type="ORF">PC115_g8523</name>
    <name evidence="8" type="ORF">PC117_g11285</name>
    <name evidence="9" type="ORF">PC118_g8738</name>
    <name evidence="10" type="ORF">PC129_g5602</name>
</gene>
<dbReference type="Proteomes" id="UP000735874">
    <property type="component" value="Unassembled WGS sequence"/>
</dbReference>
<evidence type="ECO:0000256" key="5">
    <source>
        <dbReference type="RuleBase" id="RU367124"/>
    </source>
</evidence>
<dbReference type="Proteomes" id="UP000251314">
    <property type="component" value="Unassembled WGS sequence"/>
</dbReference>
<comment type="subcellular location">
    <subcellularLocation>
        <location evidence="1 5">Secreted</location>
    </subcellularLocation>
</comment>
<dbReference type="Proteomes" id="UP000697107">
    <property type="component" value="Unassembled WGS sequence"/>
</dbReference>
<proteinExistence type="inferred from homology"/>
<reference evidence="6" key="2">
    <citation type="submission" date="2018-10" db="EMBL/GenBank/DDBJ databases">
        <title>Effector identification in a new, highly contiguous assembly of the strawberry crown rot pathogen Phytophthora cactorum.</title>
        <authorList>
            <person name="Armitage A.D."/>
            <person name="Nellist C.F."/>
            <person name="Bates H."/>
            <person name="Vickerstaff R.J."/>
            <person name="Harrison R.J."/>
        </authorList>
    </citation>
    <scope>NUCLEOTIDE SEQUENCE</scope>
    <source>
        <strain evidence="6">15-7</strain>
        <strain evidence="7">4032</strain>
        <strain evidence="8">4040</strain>
        <strain evidence="9">P415</strain>
        <strain evidence="10">P421</strain>
    </source>
</reference>
<dbReference type="VEuPathDB" id="FungiDB:PC110_g18690"/>
<comment type="domain">
    <text evidence="5">The RxLR-dEER motif acts to carry the protein into the host cell cytoplasm through binding to cell surface phosphatidylinositol-3-phosphate.</text>
</comment>
<dbReference type="InterPro" id="IPR031825">
    <property type="entry name" value="RXLR"/>
</dbReference>
<sequence>MRFYVVLLATVTLFARISAVSTTADANVISSGFLVDSPSGSYHVSPAARMLRSYRTQDKEERAISAATASKFAEWLFYQK</sequence>
<dbReference type="AlphaFoldDB" id="A0A329RKH7"/>
<dbReference type="Proteomes" id="UP000760860">
    <property type="component" value="Unassembled WGS sequence"/>
</dbReference>
<comment type="similarity">
    <text evidence="2 5">Belongs to the RxLR effector family.</text>
</comment>
<evidence type="ECO:0000313" key="7">
    <source>
        <dbReference type="EMBL" id="KAG2924765.1"/>
    </source>
</evidence>
<dbReference type="EMBL" id="RCMG01000245">
    <property type="protein sequence ID" value="KAG2858609.1"/>
    <property type="molecule type" value="Genomic_DNA"/>
</dbReference>
<accession>A0A329RKH7</accession>
<feature type="chain" id="PRO_5044947932" description="RxLR effector protein" evidence="5">
    <location>
        <begin position="20"/>
        <end position="80"/>
    </location>
</feature>
<keyword evidence="4 5" id="KW-0732">Signal</keyword>
<reference evidence="11 12" key="1">
    <citation type="submission" date="2018-01" db="EMBL/GenBank/DDBJ databases">
        <title>Draft genome of the strawberry crown rot pathogen Phytophthora cactorum.</title>
        <authorList>
            <person name="Armitage A.D."/>
            <person name="Lysoe E."/>
            <person name="Nellist C.F."/>
            <person name="Harrison R.J."/>
            <person name="Brurberg M.B."/>
        </authorList>
    </citation>
    <scope>NUCLEOTIDE SEQUENCE [LARGE SCALE GENOMIC DNA]</scope>
    <source>
        <strain evidence="11 12">10300</strain>
    </source>
</reference>